<evidence type="ECO:0000313" key="7">
    <source>
        <dbReference type="Proteomes" id="UP000638981"/>
    </source>
</evidence>
<evidence type="ECO:0000259" key="5">
    <source>
        <dbReference type="Pfam" id="PF08548"/>
    </source>
</evidence>
<keyword evidence="4" id="KW-0677">Repeat</keyword>
<name>A0A918WF21_9RHOB</name>
<gene>
    <name evidence="6" type="ORF">GCM10007315_03040</name>
</gene>
<evidence type="ECO:0000256" key="2">
    <source>
        <dbReference type="ARBA" id="ARBA00004613"/>
    </source>
</evidence>
<organism evidence="6 7">
    <name type="scientific">Neogemmobacter tilapiae</name>
    <dbReference type="NCBI Taxonomy" id="875041"/>
    <lineage>
        <taxon>Bacteria</taxon>
        <taxon>Pseudomonadati</taxon>
        <taxon>Pseudomonadota</taxon>
        <taxon>Alphaproteobacteria</taxon>
        <taxon>Rhodobacterales</taxon>
        <taxon>Paracoccaceae</taxon>
        <taxon>Neogemmobacter</taxon>
    </lineage>
</organism>
<dbReference type="Pfam" id="PF08548">
    <property type="entry name" value="Peptidase_M10_C"/>
    <property type="match status" value="1"/>
</dbReference>
<reference evidence="6" key="1">
    <citation type="journal article" date="2014" name="Int. J. Syst. Evol. Microbiol.">
        <title>Complete genome sequence of Corynebacterium casei LMG S-19264T (=DSM 44701T), isolated from a smear-ripened cheese.</title>
        <authorList>
            <consortium name="US DOE Joint Genome Institute (JGI-PGF)"/>
            <person name="Walter F."/>
            <person name="Albersmeier A."/>
            <person name="Kalinowski J."/>
            <person name="Ruckert C."/>
        </authorList>
    </citation>
    <scope>NUCLEOTIDE SEQUENCE</scope>
    <source>
        <strain evidence="6">KCTC 23310</strain>
    </source>
</reference>
<dbReference type="InterPro" id="IPR050557">
    <property type="entry name" value="RTX_toxin/Mannuronan_C5-epim"/>
</dbReference>
<dbReference type="InterPro" id="IPR013858">
    <property type="entry name" value="Peptidase_M10B_C"/>
</dbReference>
<dbReference type="Gene3D" id="2.150.10.10">
    <property type="entry name" value="Serralysin-like metalloprotease, C-terminal"/>
    <property type="match status" value="2"/>
</dbReference>
<evidence type="ECO:0000256" key="3">
    <source>
        <dbReference type="ARBA" id="ARBA00022525"/>
    </source>
</evidence>
<dbReference type="AlphaFoldDB" id="A0A918WF21"/>
<accession>A0A918WF21</accession>
<evidence type="ECO:0000313" key="6">
    <source>
        <dbReference type="EMBL" id="GHC45098.1"/>
    </source>
</evidence>
<dbReference type="SUPFAM" id="SSF51120">
    <property type="entry name" value="beta-Roll"/>
    <property type="match status" value="3"/>
</dbReference>
<evidence type="ECO:0000256" key="4">
    <source>
        <dbReference type="ARBA" id="ARBA00022737"/>
    </source>
</evidence>
<dbReference type="Proteomes" id="UP000638981">
    <property type="component" value="Unassembled WGS sequence"/>
</dbReference>
<dbReference type="GO" id="GO:0005509">
    <property type="term" value="F:calcium ion binding"/>
    <property type="evidence" value="ECO:0007669"/>
    <property type="project" value="InterPro"/>
</dbReference>
<dbReference type="RefSeq" id="WP_189409716.1">
    <property type="nucleotide sequence ID" value="NZ_BMYJ01000001.1"/>
</dbReference>
<evidence type="ECO:0000256" key="1">
    <source>
        <dbReference type="ARBA" id="ARBA00001913"/>
    </source>
</evidence>
<dbReference type="InterPro" id="IPR001343">
    <property type="entry name" value="Hemolysn_Ca-bd"/>
</dbReference>
<dbReference type="Gene3D" id="2.120.10.10">
    <property type="match status" value="1"/>
</dbReference>
<dbReference type="PANTHER" id="PTHR38340">
    <property type="entry name" value="S-LAYER PROTEIN"/>
    <property type="match status" value="1"/>
</dbReference>
<feature type="domain" description="Peptidase M10 serralysin C-terminal" evidence="5">
    <location>
        <begin position="553"/>
        <end position="740"/>
    </location>
</feature>
<proteinExistence type="predicted"/>
<keyword evidence="3" id="KW-0964">Secreted</keyword>
<dbReference type="PANTHER" id="PTHR38340:SF1">
    <property type="entry name" value="S-LAYER PROTEIN"/>
    <property type="match status" value="1"/>
</dbReference>
<reference evidence="6" key="2">
    <citation type="submission" date="2020-09" db="EMBL/GenBank/DDBJ databases">
        <authorList>
            <person name="Sun Q."/>
            <person name="Kim S."/>
        </authorList>
    </citation>
    <scope>NUCLEOTIDE SEQUENCE</scope>
    <source>
        <strain evidence="6">KCTC 23310</strain>
    </source>
</reference>
<dbReference type="PRINTS" id="PR00313">
    <property type="entry name" value="CABNDNGRPT"/>
</dbReference>
<comment type="cofactor">
    <cofactor evidence="1">
        <name>Ca(2+)</name>
        <dbReference type="ChEBI" id="CHEBI:29108"/>
    </cofactor>
</comment>
<dbReference type="InterPro" id="IPR011049">
    <property type="entry name" value="Serralysin-like_metalloprot_C"/>
</dbReference>
<comment type="caution">
    <text evidence="6">The sequence shown here is derived from an EMBL/GenBank/DDBJ whole genome shotgun (WGS) entry which is preliminary data.</text>
</comment>
<comment type="subcellular location">
    <subcellularLocation>
        <location evidence="2">Secreted</location>
    </subcellularLocation>
</comment>
<dbReference type="PROSITE" id="PS00330">
    <property type="entry name" value="HEMOLYSIN_CALCIUM"/>
    <property type="match status" value="4"/>
</dbReference>
<keyword evidence="7" id="KW-1185">Reference proteome</keyword>
<dbReference type="InterPro" id="IPR018511">
    <property type="entry name" value="Hemolysin-typ_Ca-bd_CS"/>
</dbReference>
<dbReference type="GO" id="GO:0005615">
    <property type="term" value="C:extracellular space"/>
    <property type="evidence" value="ECO:0007669"/>
    <property type="project" value="InterPro"/>
</dbReference>
<dbReference type="EMBL" id="BMYJ01000001">
    <property type="protein sequence ID" value="GHC45098.1"/>
    <property type="molecule type" value="Genomic_DNA"/>
</dbReference>
<sequence>MTTPLRDGIEFSVSAPSPFAAASQVLALADGRYVVAWVEDAVHLQFYAADGTPEGEALTPMNIPGSTGAHLALAELADGRIVVVTEALSNKGGSGWDIYAQILSSEGDALGASQIVSQVSKHTQFDPTVTASADGGFVVAWEDARNHGNQSPYEIVSRSFDSAGQPLGNDMLVPVNSQRYQVDPASTLLADGRLFVVWMEDTGANDDGGIRARFIGVDGQPVGADLRINSTTDGAQFDPAVTTLANGNILVTWSDNSGQRGAGSGTDVVAQILSPQGEKIGGEILVNGAFLGQQGEAAVSALPDGGFVIAWRDQQTAEDDASGSAIRAQVFNADGSVRGEAFLVNSLTGGEQLDVSIAVLADGRFVISWTSTASGQDAQIKAQMFDPRQMPVEQVAGDGGETLVGGAGDDVLTGGMGNDKLVGGSGLDTLTGGEGHDTYVVDGLGAQIIEEDDEGVDVVQVTGARYRMDDNIEQVKILNRDGASVSGNEDGNRIEGSIGDDALNGGAGNDSLFGNEGHDTLIGGAGNDRLEGGEGRNLMIGGLGDDVYYVRSAEDRVVEQAGQGRDGVVTILSSHVLAAGIEDLIYRGFGEFQGTGNGLSNLLAGGSRADVLAGLAGADRLEGEDGADRLFGSLGRDVLLGGLGADTMTGGQGTDRFVFASAEEANGDTITDFGQGADRIELAFMAGGRFLGDEDFTGKAGELRYVQSSGRLSGDVDGDGQADWVLIISNRSALTLDDFIF</sequence>
<dbReference type="Pfam" id="PF00353">
    <property type="entry name" value="HemolysinCabind"/>
    <property type="match status" value="3"/>
</dbReference>
<protein>
    <recommendedName>
        <fullName evidence="5">Peptidase M10 serralysin C-terminal domain-containing protein</fullName>
    </recommendedName>
</protein>